<name>A0A934UU06_9MICO</name>
<evidence type="ECO:0000313" key="2">
    <source>
        <dbReference type="EMBL" id="MBK0417678.1"/>
    </source>
</evidence>
<feature type="chain" id="PRO_5037992978" description="LGFP repeat-containing protein" evidence="1">
    <location>
        <begin position="31"/>
        <end position="823"/>
    </location>
</feature>
<dbReference type="RefSeq" id="WP_200112976.1">
    <property type="nucleotide sequence ID" value="NZ_JAEHOH010000001.1"/>
</dbReference>
<dbReference type="Proteomes" id="UP000608530">
    <property type="component" value="Unassembled WGS sequence"/>
</dbReference>
<keyword evidence="1" id="KW-0732">Signal</keyword>
<comment type="caution">
    <text evidence="2">The sequence shown here is derived from an EMBL/GenBank/DDBJ whole genome shotgun (WGS) entry which is preliminary data.</text>
</comment>
<evidence type="ECO:0000256" key="1">
    <source>
        <dbReference type="SAM" id="SignalP"/>
    </source>
</evidence>
<sequence length="823" mass="86004">MSRRSGYPLLALFTALLVAFSLMQAPPAHAANVTDGFDPGNIISDENFYGGNAMSASQVQSFLNQRVPDCTIGDPGRAPGSAWGSTRIANNCLRDFRVTTQSRPANAYCGAYGGVANETAASIIARVGQACGISQRVLLIMLEKEQSLVTDTWPTVRQFDVAMGYACPDSGPGGSANCDSAYYGFFNQVYRAAWQLKVYRAHPNSYNYKPFQSNRIQWHPNIGCGTSNVYIENWATAALYIYTPYRPNQAALNAGWGTGDACSSYGNRNFYNFYKTWFGNPKVDANYPKIDEKRAQNSWLGAPTSEYNYYDHNGGGVVRAFENGAVAWRSGTSTAFILTGDFRTYFSSQGGITGRLGWPTSDQQEWDRGRTQGFQGGAVSSSAEHGFATVTGSIRGHYAEWALAYNGPLGWPTGEQVCTTSTQCSQNFENGRILLSGSAVSIRIPQIDSVATSAASKLGAVTQSARAQAAHGGGFVQAHKNGAIAWSKATGAHIVAGDIRKAYGSAGGVSGQYGWPTSDQVCVSDGSCSQNFVGGTIQVDGNGNVVSMTKDVRDAYEALKKAGIDLGKSLGDTQTVSQGKGGRVHAFENGAIAASDRTGAYAVMAPIRAPFASAGGLGGALGWPTGNSRVESANGGGTLQGFEGGAITSTASGSYVLSGVMRTAFGAHGGLTGTLGWPQSNAVQHTVKGGGSVQAFQGGALVQRNGTTVPVLLDGEIRKTFGAAGGLAGTPGWPTGEARTESANGGGVVQGFQNAAIASSVHGTFMVTGEIRSFYSAQGGLSGALGWPTSAATKVGNEERQSFQGGTIVHDLRTGVSRIEAIG</sequence>
<reference evidence="2" key="1">
    <citation type="submission" date="2020-12" db="EMBL/GenBank/DDBJ databases">
        <title>Leucobacter sp. CAS1, isolated from Chromium sludge.</title>
        <authorList>
            <person name="Xu Z."/>
        </authorList>
    </citation>
    <scope>NUCLEOTIDE SEQUENCE</scope>
    <source>
        <strain evidence="2">CSA1</strain>
    </source>
</reference>
<dbReference type="AlphaFoldDB" id="A0A934UU06"/>
<accession>A0A934UU06</accession>
<keyword evidence="3" id="KW-1185">Reference proteome</keyword>
<protein>
    <recommendedName>
        <fullName evidence="4">LGFP repeat-containing protein</fullName>
    </recommendedName>
</protein>
<gene>
    <name evidence="2" type="ORF">JD276_01325</name>
</gene>
<dbReference type="Pfam" id="PF08310">
    <property type="entry name" value="LGFP"/>
    <property type="match status" value="7"/>
</dbReference>
<evidence type="ECO:0000313" key="3">
    <source>
        <dbReference type="Proteomes" id="UP000608530"/>
    </source>
</evidence>
<organism evidence="2 3">
    <name type="scientific">Leucobacter chromiisoli</name>
    <dbReference type="NCBI Taxonomy" id="2796471"/>
    <lineage>
        <taxon>Bacteria</taxon>
        <taxon>Bacillati</taxon>
        <taxon>Actinomycetota</taxon>
        <taxon>Actinomycetes</taxon>
        <taxon>Micrococcales</taxon>
        <taxon>Microbacteriaceae</taxon>
        <taxon>Leucobacter</taxon>
    </lineage>
</organism>
<feature type="signal peptide" evidence="1">
    <location>
        <begin position="1"/>
        <end position="30"/>
    </location>
</feature>
<dbReference type="InterPro" id="IPR013207">
    <property type="entry name" value="LGFP"/>
</dbReference>
<dbReference type="EMBL" id="JAEHOH010000001">
    <property type="protein sequence ID" value="MBK0417678.1"/>
    <property type="molecule type" value="Genomic_DNA"/>
</dbReference>
<evidence type="ECO:0008006" key="4">
    <source>
        <dbReference type="Google" id="ProtNLM"/>
    </source>
</evidence>
<proteinExistence type="predicted"/>